<sequence>MTTVIPFVILMIMVEIVIHVNQEVRGMEQSENTGTQEYTEPLKKVALTFDDGPNPIYTPELLDGLEKRNVKATFFLLGEAVEDYPDIAKRIYEDGHLIGNHTYDHVNLGNLCENAACEQVRKTNEIIERVTGYYPEYVRPPFGEWKENIDNDVTMIKVLWNVDPLDWATGNADAVVERVVGKCEDNDIILMHDASESSVKAALRIIDILTKKGYEFVTVDQLILD</sequence>
<keyword evidence="1" id="KW-0479">Metal-binding</keyword>
<reference evidence="4 5" key="1">
    <citation type="submission" date="2019-08" db="EMBL/GenBank/DDBJ databases">
        <title>In-depth cultivation of the pig gut microbiome towards novel bacterial diversity and tailored functional studies.</title>
        <authorList>
            <person name="Wylensek D."/>
            <person name="Hitch T.C.A."/>
            <person name="Clavel T."/>
        </authorList>
    </citation>
    <scope>NUCLEOTIDE SEQUENCE [LARGE SCALE GENOMIC DNA]</scope>
    <source>
        <strain evidence="4 5">MUC/MUC-530-WT-4D</strain>
    </source>
</reference>
<dbReference type="PANTHER" id="PTHR10587">
    <property type="entry name" value="GLYCOSYL TRANSFERASE-RELATED"/>
    <property type="match status" value="1"/>
</dbReference>
<dbReference type="PROSITE" id="PS51677">
    <property type="entry name" value="NODB"/>
    <property type="match status" value="1"/>
</dbReference>
<keyword evidence="2" id="KW-0378">Hydrolase</keyword>
<dbReference type="CDD" id="cd10954">
    <property type="entry name" value="CE4_CtAXE_like"/>
    <property type="match status" value="1"/>
</dbReference>
<organism evidence="4 5">
    <name type="scientific">Roseburia porci</name>
    <dbReference type="NCBI Taxonomy" id="2605790"/>
    <lineage>
        <taxon>Bacteria</taxon>
        <taxon>Bacillati</taxon>
        <taxon>Bacillota</taxon>
        <taxon>Clostridia</taxon>
        <taxon>Lachnospirales</taxon>
        <taxon>Lachnospiraceae</taxon>
        <taxon>Roseburia</taxon>
    </lineage>
</organism>
<feature type="domain" description="NodB homology" evidence="3">
    <location>
        <begin position="43"/>
        <end position="217"/>
    </location>
</feature>
<accession>A0A6L5YPN6</accession>
<gene>
    <name evidence="4" type="ORF">FYJ75_04650</name>
</gene>
<keyword evidence="5" id="KW-1185">Reference proteome</keyword>
<dbReference type="GO" id="GO:0005975">
    <property type="term" value="P:carbohydrate metabolic process"/>
    <property type="evidence" value="ECO:0007669"/>
    <property type="project" value="InterPro"/>
</dbReference>
<dbReference type="GO" id="GO:0016020">
    <property type="term" value="C:membrane"/>
    <property type="evidence" value="ECO:0007669"/>
    <property type="project" value="TreeGrafter"/>
</dbReference>
<dbReference type="InterPro" id="IPR050248">
    <property type="entry name" value="Polysacc_deacetylase_ArnD"/>
</dbReference>
<comment type="caution">
    <text evidence="4">The sequence shown here is derived from an EMBL/GenBank/DDBJ whole genome shotgun (WGS) entry which is preliminary data.</text>
</comment>
<dbReference type="GO" id="GO:0046872">
    <property type="term" value="F:metal ion binding"/>
    <property type="evidence" value="ECO:0007669"/>
    <property type="project" value="UniProtKB-KW"/>
</dbReference>
<evidence type="ECO:0000313" key="4">
    <source>
        <dbReference type="EMBL" id="MST74325.1"/>
    </source>
</evidence>
<proteinExistence type="predicted"/>
<dbReference type="InterPro" id="IPR011330">
    <property type="entry name" value="Glyco_hydro/deAcase_b/a-brl"/>
</dbReference>
<evidence type="ECO:0000256" key="1">
    <source>
        <dbReference type="ARBA" id="ARBA00022723"/>
    </source>
</evidence>
<dbReference type="AlphaFoldDB" id="A0A6L5YPN6"/>
<evidence type="ECO:0000259" key="3">
    <source>
        <dbReference type="PROSITE" id="PS51677"/>
    </source>
</evidence>
<dbReference type="SUPFAM" id="SSF88713">
    <property type="entry name" value="Glycoside hydrolase/deacetylase"/>
    <property type="match status" value="1"/>
</dbReference>
<protein>
    <submittedName>
        <fullName evidence="4">Polysaccharide deacetylase family protein</fullName>
    </submittedName>
</protein>
<dbReference type="EMBL" id="VUNI01000005">
    <property type="protein sequence ID" value="MST74325.1"/>
    <property type="molecule type" value="Genomic_DNA"/>
</dbReference>
<dbReference type="InterPro" id="IPR002509">
    <property type="entry name" value="NODB_dom"/>
</dbReference>
<evidence type="ECO:0000313" key="5">
    <source>
        <dbReference type="Proteomes" id="UP000474024"/>
    </source>
</evidence>
<dbReference type="PANTHER" id="PTHR10587:SF133">
    <property type="entry name" value="CHITIN DEACETYLASE 1-RELATED"/>
    <property type="match status" value="1"/>
</dbReference>
<dbReference type="Pfam" id="PF01522">
    <property type="entry name" value="Polysacc_deac_1"/>
    <property type="match status" value="1"/>
</dbReference>
<dbReference type="GO" id="GO:0016810">
    <property type="term" value="F:hydrolase activity, acting on carbon-nitrogen (but not peptide) bonds"/>
    <property type="evidence" value="ECO:0007669"/>
    <property type="project" value="InterPro"/>
</dbReference>
<dbReference type="Proteomes" id="UP000474024">
    <property type="component" value="Unassembled WGS sequence"/>
</dbReference>
<name>A0A6L5YPN6_9FIRM</name>
<dbReference type="Gene3D" id="3.20.20.370">
    <property type="entry name" value="Glycoside hydrolase/deacetylase"/>
    <property type="match status" value="1"/>
</dbReference>
<evidence type="ECO:0000256" key="2">
    <source>
        <dbReference type="ARBA" id="ARBA00022801"/>
    </source>
</evidence>